<organism evidence="3 4">
    <name type="scientific">Morella rubra</name>
    <name type="common">Chinese bayberry</name>
    <dbReference type="NCBI Taxonomy" id="262757"/>
    <lineage>
        <taxon>Eukaryota</taxon>
        <taxon>Viridiplantae</taxon>
        <taxon>Streptophyta</taxon>
        <taxon>Embryophyta</taxon>
        <taxon>Tracheophyta</taxon>
        <taxon>Spermatophyta</taxon>
        <taxon>Magnoliopsida</taxon>
        <taxon>eudicotyledons</taxon>
        <taxon>Gunneridae</taxon>
        <taxon>Pentapetalae</taxon>
        <taxon>rosids</taxon>
        <taxon>fabids</taxon>
        <taxon>Fagales</taxon>
        <taxon>Myricaceae</taxon>
        <taxon>Morella</taxon>
    </lineage>
</organism>
<name>A0A6A1VQ86_9ROSI</name>
<gene>
    <name evidence="3" type="ORF">CJ030_MR4G018824</name>
</gene>
<feature type="transmembrane region" description="Helical" evidence="1">
    <location>
        <begin position="221"/>
        <end position="242"/>
    </location>
</feature>
<keyword evidence="4" id="KW-1185">Reference proteome</keyword>
<dbReference type="EMBL" id="RXIC02000022">
    <property type="protein sequence ID" value="KAB1215044.1"/>
    <property type="molecule type" value="Genomic_DNA"/>
</dbReference>
<feature type="domain" description="PGG" evidence="2">
    <location>
        <begin position="162"/>
        <end position="266"/>
    </location>
</feature>
<feature type="transmembrane region" description="Helical" evidence="1">
    <location>
        <begin position="166"/>
        <end position="183"/>
    </location>
</feature>
<feature type="transmembrane region" description="Helical" evidence="1">
    <location>
        <begin position="249"/>
        <end position="271"/>
    </location>
</feature>
<sequence>MDKRLRDAAERGDVDVLYQLIENDKEVLDNIDKFSCVHTPLHAAASAGQTHFAGEIMILKPSFARKLNQEGLTPMHLALRAKNTQLALQLSMWIRALSVSKERGNKRGLTPQDVADVVQAAVDNPEIRNLLRKGEGTIFSIIRWVCNRLMARHVEVGNLKSEVQNALLVVGALLATVTYQAVLSPPGGVWQDDSTSTLQQTTTAAPVHQHGKVMMGNSTSYIFFILNSLIFHSGFFLLVLLLPRPSVISWGFITLLSFLLVCYFVSTSIILRPSTTLALATDVGLIPYFLWIYVEVVLWLKKREIRKLAKYWDYCRGCP</sequence>
<keyword evidence="1" id="KW-0812">Transmembrane</keyword>
<keyword evidence="1" id="KW-0472">Membrane</keyword>
<dbReference type="Pfam" id="PF13962">
    <property type="entry name" value="PGG"/>
    <property type="match status" value="1"/>
</dbReference>
<comment type="caution">
    <text evidence="3">The sequence shown here is derived from an EMBL/GenBank/DDBJ whole genome shotgun (WGS) entry which is preliminary data.</text>
</comment>
<proteinExistence type="predicted"/>
<dbReference type="InterPro" id="IPR026961">
    <property type="entry name" value="PGG_dom"/>
</dbReference>
<accession>A0A6A1VQ86</accession>
<dbReference type="AlphaFoldDB" id="A0A6A1VQ86"/>
<reference evidence="3 4" key="1">
    <citation type="journal article" date="2019" name="Plant Biotechnol. J.">
        <title>The red bayberry genome and genetic basis of sex determination.</title>
        <authorList>
            <person name="Jia H.M."/>
            <person name="Jia H.J."/>
            <person name="Cai Q.L."/>
            <person name="Wang Y."/>
            <person name="Zhao H.B."/>
            <person name="Yang W.F."/>
            <person name="Wang G.Y."/>
            <person name="Li Y.H."/>
            <person name="Zhan D.L."/>
            <person name="Shen Y.T."/>
            <person name="Niu Q.F."/>
            <person name="Chang L."/>
            <person name="Qiu J."/>
            <person name="Zhao L."/>
            <person name="Xie H.B."/>
            <person name="Fu W.Y."/>
            <person name="Jin J."/>
            <person name="Li X.W."/>
            <person name="Jiao Y."/>
            <person name="Zhou C.C."/>
            <person name="Tu T."/>
            <person name="Chai C.Y."/>
            <person name="Gao J.L."/>
            <person name="Fan L.J."/>
            <person name="van de Weg E."/>
            <person name="Wang J.Y."/>
            <person name="Gao Z.S."/>
        </authorList>
    </citation>
    <scope>NUCLEOTIDE SEQUENCE [LARGE SCALE GENOMIC DNA]</scope>
    <source>
        <tissue evidence="3">Leaves</tissue>
    </source>
</reference>
<dbReference type="PANTHER" id="PTHR24128">
    <property type="entry name" value="HOMEOBOX PROTEIN WARIAI"/>
    <property type="match status" value="1"/>
</dbReference>
<dbReference type="OrthoDB" id="674805at2759"/>
<evidence type="ECO:0000313" key="4">
    <source>
        <dbReference type="Proteomes" id="UP000516437"/>
    </source>
</evidence>
<protein>
    <recommendedName>
        <fullName evidence="2">PGG domain-containing protein</fullName>
    </recommendedName>
</protein>
<dbReference type="Proteomes" id="UP000516437">
    <property type="component" value="Chromosome 4"/>
</dbReference>
<feature type="transmembrane region" description="Helical" evidence="1">
    <location>
        <begin position="277"/>
        <end position="300"/>
    </location>
</feature>
<dbReference type="InterPro" id="IPR036770">
    <property type="entry name" value="Ankyrin_rpt-contain_sf"/>
</dbReference>
<dbReference type="InterPro" id="IPR002110">
    <property type="entry name" value="Ankyrin_rpt"/>
</dbReference>
<dbReference type="Pfam" id="PF12796">
    <property type="entry name" value="Ank_2"/>
    <property type="match status" value="1"/>
</dbReference>
<evidence type="ECO:0000313" key="3">
    <source>
        <dbReference type="EMBL" id="KAB1215044.1"/>
    </source>
</evidence>
<dbReference type="Gene3D" id="1.25.40.20">
    <property type="entry name" value="Ankyrin repeat-containing domain"/>
    <property type="match status" value="1"/>
</dbReference>
<dbReference type="SUPFAM" id="SSF48403">
    <property type="entry name" value="Ankyrin repeat"/>
    <property type="match status" value="1"/>
</dbReference>
<evidence type="ECO:0000259" key="2">
    <source>
        <dbReference type="Pfam" id="PF13962"/>
    </source>
</evidence>
<keyword evidence="1" id="KW-1133">Transmembrane helix</keyword>
<evidence type="ECO:0000256" key="1">
    <source>
        <dbReference type="SAM" id="Phobius"/>
    </source>
</evidence>
<dbReference type="PANTHER" id="PTHR24128:SF24">
    <property type="entry name" value="ANKYRIN REPEAT PROTEIN"/>
    <property type="match status" value="1"/>
</dbReference>